<evidence type="ECO:0000313" key="1">
    <source>
        <dbReference type="EMBL" id="HER95690.1"/>
    </source>
</evidence>
<dbReference type="EMBL" id="DSGB01000004">
    <property type="protein sequence ID" value="HER95690.1"/>
    <property type="molecule type" value="Genomic_DNA"/>
</dbReference>
<reference evidence="1" key="1">
    <citation type="journal article" date="2020" name="mSystems">
        <title>Genome- and Community-Level Interaction Insights into Carbon Utilization and Element Cycling Functions of Hydrothermarchaeota in Hydrothermal Sediment.</title>
        <authorList>
            <person name="Zhou Z."/>
            <person name="Liu Y."/>
            <person name="Xu W."/>
            <person name="Pan J."/>
            <person name="Luo Z.H."/>
            <person name="Li M."/>
        </authorList>
    </citation>
    <scope>NUCLEOTIDE SEQUENCE [LARGE SCALE GENOMIC DNA]</scope>
    <source>
        <strain evidence="1">SpSt-143</strain>
    </source>
</reference>
<evidence type="ECO:0008006" key="2">
    <source>
        <dbReference type="Google" id="ProtNLM"/>
    </source>
</evidence>
<dbReference type="AlphaFoldDB" id="A0A7V2F6V0"/>
<name>A0A7V2F6V0_RHOMR</name>
<sequence length="313" mass="34280">MASIREVSTGSGARSVTELRNLAVAEFISSWPMAPYAEFYTFTGNADAPRKDYGEFNAGDTRTTSTDYTPKEKAPQFASVSLKIYGDKVQTDIAYERRGGDIGSQRVTDLRRFAQSLGRYFMDATINHDNARDSEQITGLKAQAAALSRVVTWGTNGTVLDASTLKSFLELLDEQILSIPGGPTCIIANGKFISRLTNLARDYVRVEAAPDVFGRQQLVTVYNEIPIVNAGFKADRTGLVIGNDERVGTSNNCTSIYLVRFGEQQDVTFATNVGLDVQDLGLVGTKYVTLVEFDVDLVVLNPNALVRIEGIRF</sequence>
<proteinExistence type="predicted"/>
<organism evidence="1">
    <name type="scientific">Rhodothermus marinus</name>
    <name type="common">Rhodothermus obamensis</name>
    <dbReference type="NCBI Taxonomy" id="29549"/>
    <lineage>
        <taxon>Bacteria</taxon>
        <taxon>Pseudomonadati</taxon>
        <taxon>Rhodothermota</taxon>
        <taxon>Rhodothermia</taxon>
        <taxon>Rhodothermales</taxon>
        <taxon>Rhodothermaceae</taxon>
        <taxon>Rhodothermus</taxon>
    </lineage>
</organism>
<accession>A0A7V2F6V0</accession>
<comment type="caution">
    <text evidence="1">The sequence shown here is derived from an EMBL/GenBank/DDBJ whole genome shotgun (WGS) entry which is preliminary data.</text>
</comment>
<protein>
    <recommendedName>
        <fullName evidence="2">Phage major capsid protein</fullName>
    </recommendedName>
</protein>
<gene>
    <name evidence="1" type="ORF">ENO59_04125</name>
</gene>